<name>A0A1H7WLG3_9HYPH</name>
<dbReference type="STRING" id="1036779.SAMN04515666_108242"/>
<sequence>MARRIDVVLEEMLAAIDAVDGAVGGRSQAAFQADAFLQLGVERALEIISEAVRHLPEEILATQADIRWADVRALGNLIRHEYWRVDSKIVWRIVKDDLPPLRSAIADMLLHQSS</sequence>
<dbReference type="AlphaFoldDB" id="A0A1H7WLG3"/>
<keyword evidence="5" id="KW-0378">Hydrolase</keyword>
<dbReference type="PANTHER" id="PTHR34139">
    <property type="entry name" value="UPF0331 PROTEIN MJ0127"/>
    <property type="match status" value="1"/>
</dbReference>
<keyword evidence="2" id="KW-1277">Toxin-antitoxin system</keyword>
<evidence type="ECO:0000256" key="5">
    <source>
        <dbReference type="ARBA" id="ARBA00022801"/>
    </source>
</evidence>
<keyword evidence="1" id="KW-0597">Phosphoprotein</keyword>
<evidence type="ECO:0000256" key="2">
    <source>
        <dbReference type="ARBA" id="ARBA00022649"/>
    </source>
</evidence>
<reference evidence="7" key="1">
    <citation type="submission" date="2016-10" db="EMBL/GenBank/DDBJ databases">
        <authorList>
            <person name="Varghese N."/>
            <person name="Submissions S."/>
        </authorList>
    </citation>
    <scope>NUCLEOTIDE SEQUENCE [LARGE SCALE GENOMIC DNA]</scope>
    <source>
        <strain evidence="7">LMG 26383,CCUG 61248,R- 45681</strain>
    </source>
</reference>
<keyword evidence="4" id="KW-0547">Nucleotide-binding</keyword>
<evidence type="ECO:0000313" key="7">
    <source>
        <dbReference type="Proteomes" id="UP000199664"/>
    </source>
</evidence>
<dbReference type="EMBL" id="FOAN01000008">
    <property type="protein sequence ID" value="SEM22482.1"/>
    <property type="molecule type" value="Genomic_DNA"/>
</dbReference>
<gene>
    <name evidence="6" type="ORF">SAMN04515666_108242</name>
</gene>
<evidence type="ECO:0000256" key="1">
    <source>
        <dbReference type="ARBA" id="ARBA00022553"/>
    </source>
</evidence>
<dbReference type="GO" id="GO:0016787">
    <property type="term" value="F:hydrolase activity"/>
    <property type="evidence" value="ECO:0007669"/>
    <property type="project" value="UniProtKB-KW"/>
</dbReference>
<dbReference type="Proteomes" id="UP000199664">
    <property type="component" value="Unassembled WGS sequence"/>
</dbReference>
<dbReference type="GO" id="GO:0004540">
    <property type="term" value="F:RNA nuclease activity"/>
    <property type="evidence" value="ECO:0007669"/>
    <property type="project" value="InterPro"/>
</dbReference>
<accession>A0A1H7WLG3</accession>
<evidence type="ECO:0000256" key="4">
    <source>
        <dbReference type="ARBA" id="ARBA00022741"/>
    </source>
</evidence>
<dbReference type="GO" id="GO:0110001">
    <property type="term" value="C:toxin-antitoxin complex"/>
    <property type="evidence" value="ECO:0007669"/>
    <property type="project" value="InterPro"/>
</dbReference>
<keyword evidence="7" id="KW-1185">Reference proteome</keyword>
<evidence type="ECO:0000313" key="6">
    <source>
        <dbReference type="EMBL" id="SEM22482.1"/>
    </source>
</evidence>
<dbReference type="RefSeq" id="WP_091840177.1">
    <property type="nucleotide sequence ID" value="NZ_FOAN01000008.1"/>
</dbReference>
<protein>
    <submittedName>
        <fullName evidence="6">Uncharacterized conserved protein, contains HEPN domain</fullName>
    </submittedName>
</protein>
<keyword evidence="3" id="KW-0540">Nuclease</keyword>
<evidence type="ECO:0000256" key="3">
    <source>
        <dbReference type="ARBA" id="ARBA00022722"/>
    </source>
</evidence>
<dbReference type="InterPro" id="IPR051813">
    <property type="entry name" value="HepT_RNase_toxin"/>
</dbReference>
<dbReference type="GO" id="GO:0000166">
    <property type="term" value="F:nucleotide binding"/>
    <property type="evidence" value="ECO:0007669"/>
    <property type="project" value="UniProtKB-KW"/>
</dbReference>
<dbReference type="PANTHER" id="PTHR34139:SF1">
    <property type="entry name" value="RNASE MJ1380-RELATED"/>
    <property type="match status" value="1"/>
</dbReference>
<dbReference type="OrthoDB" id="4829434at2"/>
<organism evidence="6 7">
    <name type="scientific">Bosea lupini</name>
    <dbReference type="NCBI Taxonomy" id="1036779"/>
    <lineage>
        <taxon>Bacteria</taxon>
        <taxon>Pseudomonadati</taxon>
        <taxon>Pseudomonadota</taxon>
        <taxon>Alphaproteobacteria</taxon>
        <taxon>Hyphomicrobiales</taxon>
        <taxon>Boseaceae</taxon>
        <taxon>Bosea</taxon>
    </lineage>
</organism>
<dbReference type="InterPro" id="IPR008201">
    <property type="entry name" value="HepT-like"/>
</dbReference>
<dbReference type="Pfam" id="PF01934">
    <property type="entry name" value="HepT-like"/>
    <property type="match status" value="1"/>
</dbReference>
<proteinExistence type="predicted"/>